<accession>A0ACC4E1G9</accession>
<proteinExistence type="predicted"/>
<dbReference type="Proteomes" id="UP001638806">
    <property type="component" value="Unassembled WGS sequence"/>
</dbReference>
<gene>
    <name evidence="1" type="ORF">ACCO45_003987</name>
</gene>
<reference evidence="1" key="1">
    <citation type="submission" date="2024-12" db="EMBL/GenBank/DDBJ databases">
        <title>Comparative genomics and development of molecular markers within Purpureocillium lilacinum and among Purpureocillium species.</title>
        <authorList>
            <person name="Yeh Z.-Y."/>
            <person name="Ni N.-T."/>
            <person name="Lo P.-H."/>
            <person name="Mushyakhwo K."/>
            <person name="Lin C.-F."/>
            <person name="Nai Y.-S."/>
        </authorList>
    </citation>
    <scope>NUCLEOTIDE SEQUENCE</scope>
    <source>
        <strain evidence="1">NCHU-NPUST-175</strain>
    </source>
</reference>
<organism evidence="1 2">
    <name type="scientific">Purpureocillium lilacinum</name>
    <name type="common">Paecilomyces lilacinus</name>
    <dbReference type="NCBI Taxonomy" id="33203"/>
    <lineage>
        <taxon>Eukaryota</taxon>
        <taxon>Fungi</taxon>
        <taxon>Dikarya</taxon>
        <taxon>Ascomycota</taxon>
        <taxon>Pezizomycotina</taxon>
        <taxon>Sordariomycetes</taxon>
        <taxon>Hypocreomycetidae</taxon>
        <taxon>Hypocreales</taxon>
        <taxon>Ophiocordycipitaceae</taxon>
        <taxon>Purpureocillium</taxon>
    </lineage>
</organism>
<comment type="caution">
    <text evidence="1">The sequence shown here is derived from an EMBL/GenBank/DDBJ whole genome shotgun (WGS) entry which is preliminary data.</text>
</comment>
<dbReference type="EMBL" id="JBGNUJ010000003">
    <property type="protein sequence ID" value="KAL3962464.1"/>
    <property type="molecule type" value="Genomic_DNA"/>
</dbReference>
<evidence type="ECO:0000313" key="2">
    <source>
        <dbReference type="Proteomes" id="UP001638806"/>
    </source>
</evidence>
<keyword evidence="2" id="KW-1185">Reference proteome</keyword>
<evidence type="ECO:0000313" key="1">
    <source>
        <dbReference type="EMBL" id="KAL3962464.1"/>
    </source>
</evidence>
<sequence length="251" mass="28701">MAEKLTAAHPEQPSPHRGYSYVCQEKVSSISGFSDKFHGSIDMKDYKPSAKSQLEFRQNMEEVFDTCHWVLSHVLQAIALGLNLPAQQFLPLHDARHHEMRLLHYPATVRSQAEQWYFSYRGPHRLRLRHVPTNFRITLAARLQARRPEGNEYFDLNSSSEDMLVILGYCFQRWTGDLLRAAPRRVTIPSGRYGTNHEGDLPERFPIAFFGKPDGNVRVGNMDEARYSQNPLNGAGLPSHNVLDGAMMQRP</sequence>
<name>A0ACC4E1G9_PURLI</name>
<protein>
    <submittedName>
        <fullName evidence="1">Uncharacterized protein</fullName>
    </submittedName>
</protein>